<protein>
    <recommendedName>
        <fullName evidence="3">SCP domain-containing protein</fullName>
    </recommendedName>
</protein>
<dbReference type="Gene3D" id="3.40.33.10">
    <property type="entry name" value="CAP"/>
    <property type="match status" value="1"/>
</dbReference>
<evidence type="ECO:0000313" key="5">
    <source>
        <dbReference type="Proteomes" id="UP000262621"/>
    </source>
</evidence>
<feature type="compositionally biased region" description="Basic and acidic residues" evidence="1">
    <location>
        <begin position="155"/>
        <end position="165"/>
    </location>
</feature>
<keyword evidence="2" id="KW-1133">Transmembrane helix</keyword>
<dbReference type="EMBL" id="QVFU01000002">
    <property type="protein sequence ID" value="RFS47869.1"/>
    <property type="molecule type" value="Genomic_DNA"/>
</dbReference>
<feature type="domain" description="SCP" evidence="3">
    <location>
        <begin position="355"/>
        <end position="469"/>
    </location>
</feature>
<evidence type="ECO:0000259" key="3">
    <source>
        <dbReference type="Pfam" id="PF00188"/>
    </source>
</evidence>
<feature type="compositionally biased region" description="Polar residues" evidence="1">
    <location>
        <begin position="390"/>
        <end position="401"/>
    </location>
</feature>
<gene>
    <name evidence="4" type="ORF">D0Q02_04895</name>
</gene>
<dbReference type="AlphaFoldDB" id="A0A372G517"/>
<dbReference type="CDD" id="cd05379">
    <property type="entry name" value="CAP_bacterial"/>
    <property type="match status" value="1"/>
</dbReference>
<name>A0A372G517_9ACTN</name>
<accession>A0A372G517</accession>
<feature type="compositionally biased region" description="Low complexity" evidence="1">
    <location>
        <begin position="295"/>
        <end position="323"/>
    </location>
</feature>
<feature type="compositionally biased region" description="Polar residues" evidence="1">
    <location>
        <begin position="324"/>
        <end position="335"/>
    </location>
</feature>
<dbReference type="SUPFAM" id="SSF55797">
    <property type="entry name" value="PR-1-like"/>
    <property type="match status" value="1"/>
</dbReference>
<feature type="compositionally biased region" description="Gly residues" evidence="1">
    <location>
        <begin position="177"/>
        <end position="188"/>
    </location>
</feature>
<feature type="region of interest" description="Disordered" evidence="1">
    <location>
        <begin position="1"/>
        <end position="224"/>
    </location>
</feature>
<keyword evidence="2" id="KW-0812">Transmembrane</keyword>
<dbReference type="Proteomes" id="UP000262621">
    <property type="component" value="Unassembled WGS sequence"/>
</dbReference>
<feature type="compositionally biased region" description="Basic and acidic residues" evidence="1">
    <location>
        <begin position="118"/>
        <end position="140"/>
    </location>
</feature>
<dbReference type="PANTHER" id="PTHR31157">
    <property type="entry name" value="SCP DOMAIN-CONTAINING PROTEIN"/>
    <property type="match status" value="1"/>
</dbReference>
<feature type="transmembrane region" description="Helical" evidence="2">
    <location>
        <begin position="228"/>
        <end position="250"/>
    </location>
</feature>
<dbReference type="PANTHER" id="PTHR31157:SF1">
    <property type="entry name" value="SCP DOMAIN-CONTAINING PROTEIN"/>
    <property type="match status" value="1"/>
</dbReference>
<dbReference type="InterPro" id="IPR035940">
    <property type="entry name" value="CAP_sf"/>
</dbReference>
<reference evidence="4 5" key="1">
    <citation type="submission" date="2018-08" db="EMBL/GenBank/DDBJ databases">
        <title>Verrucosispora craniellae sp. nov., isolated from a marine sponge in the South China Sea.</title>
        <authorList>
            <person name="Li L."/>
            <person name="Lin H.W."/>
        </authorList>
    </citation>
    <scope>NUCLEOTIDE SEQUENCE [LARGE SCALE GENOMIC DNA]</scope>
    <source>
        <strain evidence="4 5">LHW63014</strain>
    </source>
</reference>
<comment type="caution">
    <text evidence="4">The sequence shown here is derived from an EMBL/GenBank/DDBJ whole genome shotgun (WGS) entry which is preliminary data.</text>
</comment>
<feature type="compositionally biased region" description="Basic and acidic residues" evidence="1">
    <location>
        <begin position="192"/>
        <end position="206"/>
    </location>
</feature>
<dbReference type="OrthoDB" id="8611574at2"/>
<keyword evidence="2" id="KW-0472">Membrane</keyword>
<evidence type="ECO:0000313" key="4">
    <source>
        <dbReference type="EMBL" id="RFS47869.1"/>
    </source>
</evidence>
<feature type="compositionally biased region" description="Low complexity" evidence="1">
    <location>
        <begin position="259"/>
        <end position="285"/>
    </location>
</feature>
<organism evidence="4 5">
    <name type="scientific">Micromonospora craniellae</name>
    <dbReference type="NCBI Taxonomy" id="2294034"/>
    <lineage>
        <taxon>Bacteria</taxon>
        <taxon>Bacillati</taxon>
        <taxon>Actinomycetota</taxon>
        <taxon>Actinomycetes</taxon>
        <taxon>Micromonosporales</taxon>
        <taxon>Micromonosporaceae</taxon>
        <taxon>Micromonospora</taxon>
    </lineage>
</organism>
<proteinExistence type="predicted"/>
<dbReference type="Pfam" id="PF00188">
    <property type="entry name" value="CAP"/>
    <property type="match status" value="1"/>
</dbReference>
<sequence length="473" mass="49834">MHGWNDPLDPEASPRRPEPPTEDPAWLTERPAPRSAYLFGDEPDGSTDRWYDDQPTEQWQPDATHTARQEDTAWRAGQHHHAIEPESGYYEPTDRGWTQDGPGGPGAPVAGWAAPSDRPARHAAPESDHRGAGWDTRRYDAPAGPASGYPVGGDQGRHDRYDTTVEGRYGVAAGPGPYAGTGGPGPYAGTGDHGRYGMPEDRRGEADQPDEPAGTGDRGARRRLRRPLVMGGAAAAATLVVSIGVAALALPGDDKPTGTTAADIPAATAPALPDDPLDLPLDPTDSPSPSPSPSVSPSSASPSPSPSRTSSPTPAASRSTAPSRQNVDRQGSPNRASTPSATPSTGSTSEAAEVVRLVNAERAKEGCGALSIDDKLMTAAQRHSQDQADTRNMSHTGSDGSNPGDRIDRVGYTWRTYGENVAWNQRTPAAVMNAWMNSEGHRANILNCAFTEIGVGVASSNGPYWTQVFATPR</sequence>
<feature type="compositionally biased region" description="Low complexity" evidence="1">
    <location>
        <begin position="336"/>
        <end position="351"/>
    </location>
</feature>
<dbReference type="InterPro" id="IPR014044">
    <property type="entry name" value="CAP_dom"/>
</dbReference>
<evidence type="ECO:0000256" key="2">
    <source>
        <dbReference type="SAM" id="Phobius"/>
    </source>
</evidence>
<feature type="region of interest" description="Disordered" evidence="1">
    <location>
        <begin position="250"/>
        <end position="351"/>
    </location>
</feature>
<keyword evidence="5" id="KW-1185">Reference proteome</keyword>
<evidence type="ECO:0000256" key="1">
    <source>
        <dbReference type="SAM" id="MobiDB-lite"/>
    </source>
</evidence>
<feature type="region of interest" description="Disordered" evidence="1">
    <location>
        <begin position="381"/>
        <end position="407"/>
    </location>
</feature>